<dbReference type="AlphaFoldDB" id="A0A6I4WFF8"/>
<proteinExistence type="predicted"/>
<evidence type="ECO:0000313" key="1">
    <source>
        <dbReference type="EMBL" id="MXQ67035.1"/>
    </source>
</evidence>
<gene>
    <name evidence="1" type="ORF">GQ466_23745</name>
</gene>
<keyword evidence="2" id="KW-1185">Reference proteome</keyword>
<evidence type="ECO:0000313" key="2">
    <source>
        <dbReference type="Proteomes" id="UP000431901"/>
    </source>
</evidence>
<reference evidence="1 2" key="1">
    <citation type="submission" date="2019-12" db="EMBL/GenBank/DDBJ databases">
        <title>Nocardia macrotermitis sp. nov. and Nocardia aurantia sp. nov., isolated from the gut of the fungus growing-termite Macrotermes natalensis.</title>
        <authorList>
            <person name="Christine B."/>
            <person name="Rene B."/>
        </authorList>
    </citation>
    <scope>NUCLEOTIDE SEQUENCE [LARGE SCALE GENOMIC DNA]</scope>
    <source>
        <strain evidence="1 2">DSM 102126</strain>
    </source>
</reference>
<dbReference type="EMBL" id="WUTW01000005">
    <property type="protein sequence ID" value="MXQ67035.1"/>
    <property type="molecule type" value="Genomic_DNA"/>
</dbReference>
<dbReference type="RefSeq" id="WP_161105197.1">
    <property type="nucleotide sequence ID" value="NZ_JBHLYI010000003.1"/>
</dbReference>
<protein>
    <submittedName>
        <fullName evidence="1">Uncharacterized protein</fullName>
    </submittedName>
</protein>
<dbReference type="Proteomes" id="UP000431901">
    <property type="component" value="Unassembled WGS sequence"/>
</dbReference>
<sequence>MEDFDQERERRRVESDLETATLNVRLLLQQALQWWNCLQVDEPTPERQRIGAGTVKAVNLALNALHHVEDLLSPEHLVDGDVEQAERLIEPLGEYRARLRAELERVEPLLREQAVRAVGAGLSREKAAEVAQVPPETLDEWTVSASSR</sequence>
<comment type="caution">
    <text evidence="1">The sequence shown here is derived from an EMBL/GenBank/DDBJ whole genome shotgun (WGS) entry which is preliminary data.</text>
</comment>
<organism evidence="1 2">
    <name type="scientific">Actinomadura rayongensis</name>
    <dbReference type="NCBI Taxonomy" id="1429076"/>
    <lineage>
        <taxon>Bacteria</taxon>
        <taxon>Bacillati</taxon>
        <taxon>Actinomycetota</taxon>
        <taxon>Actinomycetes</taxon>
        <taxon>Streptosporangiales</taxon>
        <taxon>Thermomonosporaceae</taxon>
        <taxon>Actinomadura</taxon>
    </lineage>
</organism>
<accession>A0A6I4WFF8</accession>
<name>A0A6I4WFF8_9ACTN</name>